<evidence type="ECO:0000256" key="2">
    <source>
        <dbReference type="ARBA" id="ARBA00005879"/>
    </source>
</evidence>
<dbReference type="GO" id="GO:0009236">
    <property type="term" value="P:cobalamin biosynthetic process"/>
    <property type="evidence" value="ECO:0007669"/>
    <property type="project" value="UniProtKB-KW"/>
</dbReference>
<dbReference type="PROSITE" id="PS00840">
    <property type="entry name" value="SUMT_2"/>
    <property type="match status" value="1"/>
</dbReference>
<sequence length="288" mass="31217">MTGLQVTDFGANLAVGTAEPLEPAVYIVGAGPGDPELLTLKAYRLLAQADVILVADSLVPQQVLGCVRPDAEIVRTANKTLEDILPLMVARVRSHQSVVRLHSGDPSLYSAIHEQMHLLAAADIPFEVIPGISAFQAAAARLKVELTLPGLVQTIILTRISGRTQVPDAENLASLAAHKASLCLYLSARHVEAAQTQLMEHYAADTPVAICFRLGWPDEQIWLTPLSQMAATTQEKDLIRTTLYVISPALAAARGSEESSETSVRSRLYNPEHDHLFRRSPSRKAIQP</sequence>
<evidence type="ECO:0000256" key="7">
    <source>
        <dbReference type="RuleBase" id="RU003960"/>
    </source>
</evidence>
<proteinExistence type="inferred from homology"/>
<dbReference type="GO" id="GO:0032259">
    <property type="term" value="P:methylation"/>
    <property type="evidence" value="ECO:0007669"/>
    <property type="project" value="UniProtKB-KW"/>
</dbReference>
<protein>
    <submittedName>
        <fullName evidence="10">Precorrin-4 C(11)-methyltransferase</fullName>
        <ecNumber evidence="10">2.1.1.133</ecNumber>
    </submittedName>
</protein>
<dbReference type="PANTHER" id="PTHR45790">
    <property type="entry name" value="SIROHEME SYNTHASE-RELATED"/>
    <property type="match status" value="1"/>
</dbReference>
<dbReference type="KEGG" id="tog:HNI00_13735"/>
<dbReference type="InterPro" id="IPR000878">
    <property type="entry name" value="4pyrrol_Mease"/>
</dbReference>
<evidence type="ECO:0000256" key="5">
    <source>
        <dbReference type="ARBA" id="ARBA00022679"/>
    </source>
</evidence>
<dbReference type="CDD" id="cd11641">
    <property type="entry name" value="Precorrin-4_C11-MT"/>
    <property type="match status" value="1"/>
</dbReference>
<organism evidence="10">
    <name type="scientific">Thermoleptolyngbya oregonensis NK1-22</name>
    <dbReference type="NCBI Taxonomy" id="2547457"/>
    <lineage>
        <taxon>Bacteria</taxon>
        <taxon>Bacillati</taxon>
        <taxon>Cyanobacteriota</taxon>
        <taxon>Cyanophyceae</taxon>
        <taxon>Oculatellales</taxon>
        <taxon>Oculatellaceae</taxon>
        <taxon>Thermoleptolyngbya</taxon>
    </lineage>
</organism>
<evidence type="ECO:0000256" key="4">
    <source>
        <dbReference type="ARBA" id="ARBA00022603"/>
    </source>
</evidence>
<gene>
    <name evidence="10" type="primary">cobM</name>
    <name evidence="10" type="ORF">HNI00_13735</name>
</gene>
<dbReference type="Gene3D" id="3.40.1010.10">
    <property type="entry name" value="Cobalt-precorrin-4 Transmethylase, Domain 1"/>
    <property type="match status" value="1"/>
</dbReference>
<dbReference type="InterPro" id="IPR014776">
    <property type="entry name" value="4pyrrole_Mease_sub2"/>
</dbReference>
<accession>A0AA97BD95</accession>
<feature type="region of interest" description="Disordered" evidence="8">
    <location>
        <begin position="256"/>
        <end position="288"/>
    </location>
</feature>
<reference evidence="10" key="1">
    <citation type="submission" date="2020-05" db="EMBL/GenBank/DDBJ databases">
        <authorList>
            <person name="Zhu T."/>
            <person name="Keshari N."/>
            <person name="Lu X."/>
        </authorList>
    </citation>
    <scope>NUCLEOTIDE SEQUENCE</scope>
    <source>
        <strain evidence="10">NK1-22</strain>
    </source>
</reference>
<keyword evidence="3" id="KW-0169">Cobalamin biosynthesis</keyword>
<comment type="similarity">
    <text evidence="2 7">Belongs to the precorrin methyltransferase family.</text>
</comment>
<dbReference type="SUPFAM" id="SSF53790">
    <property type="entry name" value="Tetrapyrrole methylase"/>
    <property type="match status" value="1"/>
</dbReference>
<evidence type="ECO:0000259" key="9">
    <source>
        <dbReference type="Pfam" id="PF00590"/>
    </source>
</evidence>
<feature type="domain" description="Tetrapyrrole methylase" evidence="9">
    <location>
        <begin position="25"/>
        <end position="229"/>
    </location>
</feature>
<dbReference type="PROSITE" id="PS00839">
    <property type="entry name" value="SUMT_1"/>
    <property type="match status" value="1"/>
</dbReference>
<dbReference type="Gene3D" id="3.30.950.10">
    <property type="entry name" value="Methyltransferase, Cobalt-precorrin-4 Transmethylase, Domain 2"/>
    <property type="match status" value="1"/>
</dbReference>
<keyword evidence="4 7" id="KW-0489">Methyltransferase</keyword>
<evidence type="ECO:0000256" key="6">
    <source>
        <dbReference type="ARBA" id="ARBA00022691"/>
    </source>
</evidence>
<dbReference type="PANTHER" id="PTHR45790:SF4">
    <property type="entry name" value="COBALT-PRECORRIN-4 C(11)-METHYLTRANSFERASE"/>
    <property type="match status" value="1"/>
</dbReference>
<comment type="pathway">
    <text evidence="1">Cofactor biosynthesis; adenosylcobalamin biosynthesis.</text>
</comment>
<dbReference type="InterPro" id="IPR014777">
    <property type="entry name" value="4pyrrole_Mease_sub1"/>
</dbReference>
<dbReference type="GO" id="GO:0046026">
    <property type="term" value="F:precorrin-4 C11-methyltransferase activity"/>
    <property type="evidence" value="ECO:0007669"/>
    <property type="project" value="UniProtKB-EC"/>
</dbReference>
<dbReference type="RefSeq" id="WP_316787049.1">
    <property type="nucleotide sequence ID" value="NZ_CP053540.1"/>
</dbReference>
<dbReference type="EMBL" id="CP053540">
    <property type="protein sequence ID" value="WOB44094.1"/>
    <property type="molecule type" value="Genomic_DNA"/>
</dbReference>
<dbReference type="NCBIfam" id="TIGR01465">
    <property type="entry name" value="cobM_cbiF"/>
    <property type="match status" value="1"/>
</dbReference>
<dbReference type="InterPro" id="IPR006362">
    <property type="entry name" value="Cbl_synth_CobM/CibF"/>
</dbReference>
<evidence type="ECO:0000256" key="3">
    <source>
        <dbReference type="ARBA" id="ARBA00022573"/>
    </source>
</evidence>
<keyword evidence="5 7" id="KW-0808">Transferase</keyword>
<keyword evidence="6" id="KW-0949">S-adenosyl-L-methionine</keyword>
<evidence type="ECO:0000313" key="10">
    <source>
        <dbReference type="EMBL" id="WOB44094.1"/>
    </source>
</evidence>
<dbReference type="AlphaFoldDB" id="A0AA97BD95"/>
<evidence type="ECO:0000256" key="8">
    <source>
        <dbReference type="SAM" id="MobiDB-lite"/>
    </source>
</evidence>
<evidence type="ECO:0000256" key="1">
    <source>
        <dbReference type="ARBA" id="ARBA00004953"/>
    </source>
</evidence>
<dbReference type="InterPro" id="IPR035996">
    <property type="entry name" value="4pyrrol_Methylase_sf"/>
</dbReference>
<dbReference type="InterPro" id="IPR050161">
    <property type="entry name" value="Siro_Cobalamin_biosynth"/>
</dbReference>
<name>A0AA97BD95_9CYAN</name>
<dbReference type="InterPro" id="IPR003043">
    <property type="entry name" value="Uropor_MeTrfase_CS"/>
</dbReference>
<dbReference type="Pfam" id="PF00590">
    <property type="entry name" value="TP_methylase"/>
    <property type="match status" value="1"/>
</dbReference>
<dbReference type="EC" id="2.1.1.133" evidence="10"/>